<sequence>MIRQESRNPMSALLRTSLRKTGSVLTVAEIAVGSIMLLTIFMLIVIQAAQRHLPGDGLAWTGEVSRFGLVWLTFSVAGVLITHRGHIALEVVDLLPRPQLVRTVQVFALVCVAGVAAGLAYEAWSLVQSQGILRSPVLGMSMALLYIPVLIGMVSTVLRSLVAATDIILHGPAADTDGSVAPEHEEVPAP</sequence>
<dbReference type="PANTHER" id="PTHR35011">
    <property type="entry name" value="2,3-DIKETO-L-GULONATE TRAP TRANSPORTER SMALL PERMEASE PROTEIN YIAM"/>
    <property type="match status" value="1"/>
</dbReference>
<evidence type="ECO:0000256" key="6">
    <source>
        <dbReference type="ARBA" id="ARBA00022989"/>
    </source>
</evidence>
<evidence type="ECO:0000313" key="11">
    <source>
        <dbReference type="EMBL" id="TLP79948.1"/>
    </source>
</evidence>
<comment type="caution">
    <text evidence="11">The sequence shown here is derived from an EMBL/GenBank/DDBJ whole genome shotgun (WGS) entry which is preliminary data.</text>
</comment>
<keyword evidence="6 9" id="KW-1133">Transmembrane helix</keyword>
<feature type="transmembrane region" description="Helical" evidence="9">
    <location>
        <begin position="69"/>
        <end position="92"/>
    </location>
</feature>
<evidence type="ECO:0000256" key="1">
    <source>
        <dbReference type="ARBA" id="ARBA00004429"/>
    </source>
</evidence>
<evidence type="ECO:0000256" key="9">
    <source>
        <dbReference type="SAM" id="Phobius"/>
    </source>
</evidence>
<dbReference type="InterPro" id="IPR007387">
    <property type="entry name" value="TRAP_DctQ"/>
</dbReference>
<evidence type="ECO:0000256" key="8">
    <source>
        <dbReference type="ARBA" id="ARBA00038436"/>
    </source>
</evidence>
<dbReference type="Pfam" id="PF04290">
    <property type="entry name" value="DctQ"/>
    <property type="match status" value="1"/>
</dbReference>
<dbReference type="Proteomes" id="UP000306544">
    <property type="component" value="Unassembled WGS sequence"/>
</dbReference>
<feature type="transmembrane region" description="Helical" evidence="9">
    <location>
        <begin position="136"/>
        <end position="158"/>
    </location>
</feature>
<protein>
    <submittedName>
        <fullName evidence="11">TRAP transporter small permease</fullName>
    </submittedName>
</protein>
<organism evidence="11 12">
    <name type="scientific">Nesterenkonia sphaerica</name>
    <dbReference type="NCBI Taxonomy" id="1804988"/>
    <lineage>
        <taxon>Bacteria</taxon>
        <taxon>Bacillati</taxon>
        <taxon>Actinomycetota</taxon>
        <taxon>Actinomycetes</taxon>
        <taxon>Micrococcales</taxon>
        <taxon>Micrococcaceae</taxon>
        <taxon>Nesterenkonia</taxon>
    </lineage>
</organism>
<proteinExistence type="inferred from homology"/>
<comment type="subcellular location">
    <subcellularLocation>
        <location evidence="1">Cell inner membrane</location>
        <topology evidence="1">Multi-pass membrane protein</topology>
    </subcellularLocation>
</comment>
<dbReference type="OrthoDB" id="3557025at2"/>
<keyword evidence="12" id="KW-1185">Reference proteome</keyword>
<evidence type="ECO:0000256" key="5">
    <source>
        <dbReference type="ARBA" id="ARBA00022692"/>
    </source>
</evidence>
<dbReference type="GO" id="GO:0005886">
    <property type="term" value="C:plasma membrane"/>
    <property type="evidence" value="ECO:0007669"/>
    <property type="project" value="UniProtKB-SubCell"/>
</dbReference>
<dbReference type="InterPro" id="IPR055348">
    <property type="entry name" value="DctQ"/>
</dbReference>
<keyword evidence="2" id="KW-0813">Transport</keyword>
<keyword evidence="3" id="KW-1003">Cell membrane</keyword>
<dbReference type="PANTHER" id="PTHR35011:SF2">
    <property type="entry name" value="2,3-DIKETO-L-GULONATE TRAP TRANSPORTER SMALL PERMEASE PROTEIN YIAM"/>
    <property type="match status" value="1"/>
</dbReference>
<evidence type="ECO:0000256" key="3">
    <source>
        <dbReference type="ARBA" id="ARBA00022475"/>
    </source>
</evidence>
<evidence type="ECO:0000256" key="4">
    <source>
        <dbReference type="ARBA" id="ARBA00022519"/>
    </source>
</evidence>
<evidence type="ECO:0000256" key="7">
    <source>
        <dbReference type="ARBA" id="ARBA00023136"/>
    </source>
</evidence>
<dbReference type="EMBL" id="VAWA01000001">
    <property type="protein sequence ID" value="TLP79948.1"/>
    <property type="molecule type" value="Genomic_DNA"/>
</dbReference>
<feature type="transmembrane region" description="Helical" evidence="9">
    <location>
        <begin position="104"/>
        <end position="124"/>
    </location>
</feature>
<feature type="domain" description="Tripartite ATP-independent periplasmic transporters DctQ component" evidence="10">
    <location>
        <begin position="40"/>
        <end position="164"/>
    </location>
</feature>
<dbReference type="GO" id="GO:0015740">
    <property type="term" value="P:C4-dicarboxylate transport"/>
    <property type="evidence" value="ECO:0007669"/>
    <property type="project" value="TreeGrafter"/>
</dbReference>
<dbReference type="AlphaFoldDB" id="A0A5R9AM96"/>
<feature type="transmembrane region" description="Helical" evidence="9">
    <location>
        <begin position="21"/>
        <end position="49"/>
    </location>
</feature>
<keyword evidence="4" id="KW-0997">Cell inner membrane</keyword>
<gene>
    <name evidence="11" type="ORF">FEF27_00750</name>
</gene>
<accession>A0A5R9AM96</accession>
<evidence type="ECO:0000313" key="12">
    <source>
        <dbReference type="Proteomes" id="UP000306544"/>
    </source>
</evidence>
<evidence type="ECO:0000259" key="10">
    <source>
        <dbReference type="Pfam" id="PF04290"/>
    </source>
</evidence>
<comment type="similarity">
    <text evidence="8">Belongs to the TRAP transporter small permease family.</text>
</comment>
<keyword evidence="7 9" id="KW-0472">Membrane</keyword>
<dbReference type="GO" id="GO:0022857">
    <property type="term" value="F:transmembrane transporter activity"/>
    <property type="evidence" value="ECO:0007669"/>
    <property type="project" value="TreeGrafter"/>
</dbReference>
<evidence type="ECO:0000256" key="2">
    <source>
        <dbReference type="ARBA" id="ARBA00022448"/>
    </source>
</evidence>
<name>A0A5R9AM96_9MICC</name>
<keyword evidence="5 9" id="KW-0812">Transmembrane</keyword>
<reference evidence="11 12" key="1">
    <citation type="submission" date="2019-05" db="EMBL/GenBank/DDBJ databases">
        <title>Nesterenkonia sp. GY239, isolated from the Southern Atlantic Ocean.</title>
        <authorList>
            <person name="Zhang G."/>
        </authorList>
    </citation>
    <scope>NUCLEOTIDE SEQUENCE [LARGE SCALE GENOMIC DNA]</scope>
    <source>
        <strain evidence="11 12">GY239</strain>
    </source>
</reference>